<gene>
    <name evidence="1" type="ORF">D1953_07005</name>
</gene>
<dbReference type="EMBL" id="QWVS01000013">
    <property type="protein sequence ID" value="RID87059.1"/>
    <property type="molecule type" value="Genomic_DNA"/>
</dbReference>
<reference evidence="1 2" key="1">
    <citation type="submission" date="2018-08" db="EMBL/GenBank/DDBJ databases">
        <title>Bacillus jemisoniae sp. nov., Bacillus chryseoplanitiae sp. nov., Bacillus resnikiae sp. nov., and Bacillus frankliniae sp. nov., isolated from Viking spacecraft and associated surfaces.</title>
        <authorList>
            <person name="Seuylemezian A."/>
            <person name="Vaishampayan P."/>
        </authorList>
    </citation>
    <scope>NUCLEOTIDE SEQUENCE [LARGE SCALE GENOMIC DNA]</scope>
    <source>
        <strain evidence="1 2">MA001</strain>
    </source>
</reference>
<dbReference type="InterPro" id="IPR025127">
    <property type="entry name" value="DUF4054"/>
</dbReference>
<dbReference type="Pfam" id="PF13262">
    <property type="entry name" value="DUF4054"/>
    <property type="match status" value="1"/>
</dbReference>
<comment type="caution">
    <text evidence="1">The sequence shown here is derived from an EMBL/GenBank/DDBJ whole genome shotgun (WGS) entry which is preliminary data.</text>
</comment>
<protein>
    <submittedName>
        <fullName evidence="1">DUF4054 domain-containing protein</fullName>
    </submittedName>
</protein>
<proteinExistence type="predicted"/>
<evidence type="ECO:0000313" key="1">
    <source>
        <dbReference type="EMBL" id="RID87059.1"/>
    </source>
</evidence>
<organism evidence="1 2">
    <name type="scientific">Peribacillus asahii</name>
    <dbReference type="NCBI Taxonomy" id="228899"/>
    <lineage>
        <taxon>Bacteria</taxon>
        <taxon>Bacillati</taxon>
        <taxon>Bacillota</taxon>
        <taxon>Bacilli</taxon>
        <taxon>Bacillales</taxon>
        <taxon>Bacillaceae</taxon>
        <taxon>Peribacillus</taxon>
    </lineage>
</organism>
<dbReference type="AlphaFoldDB" id="A0A398BAC2"/>
<name>A0A398BAC2_9BACI</name>
<sequence>MSEKLTTPEKVKSIAKHLSSLSDEQVLLLIEDAQLEVEELDVADKYKEKLTRYLAAHYGSLGKRQAQSETVGPIKRTFTSSAIDSSKGLDATPFGQEYQRLLKLYKPKKINLTVI</sequence>
<dbReference type="Proteomes" id="UP000266016">
    <property type="component" value="Unassembled WGS sequence"/>
</dbReference>
<dbReference type="RefSeq" id="WP_119116454.1">
    <property type="nucleotide sequence ID" value="NZ_QWVS01000013.1"/>
</dbReference>
<evidence type="ECO:0000313" key="2">
    <source>
        <dbReference type="Proteomes" id="UP000266016"/>
    </source>
</evidence>
<keyword evidence="2" id="KW-1185">Reference proteome</keyword>
<accession>A0A398BAC2</accession>